<keyword evidence="2" id="KW-1185">Reference proteome</keyword>
<name>A0ABR2K5C1_9EUKA</name>
<proteinExistence type="predicted"/>
<sequence length="176" mass="20642">MCHFLRLNPLYKNEKDVLPYSISLLIEFSNSFYSKNTLSKKNKNIDLDRDSTEPLEHTFGRSRIKCKNIHTIGKFTKTVGEINEQSLSKISEDIEKVKGRSLNFCVIIEDITSAPQQIAHEFLSLFEISPENQNEFENLFAFVEYLYDFIEEKSTRPFTVNRITKTINQRIYNCRV</sequence>
<accession>A0ABR2K5C1</accession>
<gene>
    <name evidence="1" type="ORF">M9Y10_041747</name>
</gene>
<dbReference type="EMBL" id="JAPFFF010000007">
    <property type="protein sequence ID" value="KAK8886285.1"/>
    <property type="molecule type" value="Genomic_DNA"/>
</dbReference>
<comment type="caution">
    <text evidence="1">The sequence shown here is derived from an EMBL/GenBank/DDBJ whole genome shotgun (WGS) entry which is preliminary data.</text>
</comment>
<evidence type="ECO:0000313" key="2">
    <source>
        <dbReference type="Proteomes" id="UP001470230"/>
    </source>
</evidence>
<reference evidence="1 2" key="1">
    <citation type="submission" date="2024-04" db="EMBL/GenBank/DDBJ databases">
        <title>Tritrichomonas musculus Genome.</title>
        <authorList>
            <person name="Alves-Ferreira E."/>
            <person name="Grigg M."/>
            <person name="Lorenzi H."/>
            <person name="Galac M."/>
        </authorList>
    </citation>
    <scope>NUCLEOTIDE SEQUENCE [LARGE SCALE GENOMIC DNA]</scope>
    <source>
        <strain evidence="1 2">EAF2021</strain>
    </source>
</reference>
<evidence type="ECO:0000313" key="1">
    <source>
        <dbReference type="EMBL" id="KAK8886285.1"/>
    </source>
</evidence>
<organism evidence="1 2">
    <name type="scientific">Tritrichomonas musculus</name>
    <dbReference type="NCBI Taxonomy" id="1915356"/>
    <lineage>
        <taxon>Eukaryota</taxon>
        <taxon>Metamonada</taxon>
        <taxon>Parabasalia</taxon>
        <taxon>Tritrichomonadida</taxon>
        <taxon>Tritrichomonadidae</taxon>
        <taxon>Tritrichomonas</taxon>
    </lineage>
</organism>
<protein>
    <submittedName>
        <fullName evidence="1">Uncharacterized protein</fullName>
    </submittedName>
</protein>
<dbReference type="Proteomes" id="UP001470230">
    <property type="component" value="Unassembled WGS sequence"/>
</dbReference>